<dbReference type="OrthoDB" id="6252479at2759"/>
<dbReference type="InterPro" id="IPR013164">
    <property type="entry name" value="Cadherin_N"/>
</dbReference>
<comment type="subcellular location">
    <subcellularLocation>
        <location evidence="1">Membrane</location>
        <topology evidence="1">Single-pass membrane protein</topology>
    </subcellularLocation>
</comment>
<gene>
    <name evidence="11" type="ORF">FGIG_01920</name>
</gene>
<dbReference type="InterPro" id="IPR002126">
    <property type="entry name" value="Cadherin-like_dom"/>
</dbReference>
<evidence type="ECO:0000256" key="1">
    <source>
        <dbReference type="ARBA" id="ARBA00004167"/>
    </source>
</evidence>
<dbReference type="GO" id="GO:0007156">
    <property type="term" value="P:homophilic cell adhesion via plasma membrane adhesion molecules"/>
    <property type="evidence" value="ECO:0007669"/>
    <property type="project" value="InterPro"/>
</dbReference>
<dbReference type="AlphaFoldDB" id="A0A504YK19"/>
<feature type="domain" description="Cadherin" evidence="10">
    <location>
        <begin position="385"/>
        <end position="463"/>
    </location>
</feature>
<dbReference type="SMART" id="SM00112">
    <property type="entry name" value="CA"/>
    <property type="match status" value="2"/>
</dbReference>
<dbReference type="Proteomes" id="UP000316759">
    <property type="component" value="Unassembled WGS sequence"/>
</dbReference>
<dbReference type="PANTHER" id="PTHR24028">
    <property type="entry name" value="CADHERIN-87A"/>
    <property type="match status" value="1"/>
</dbReference>
<dbReference type="Pfam" id="PF00028">
    <property type="entry name" value="Cadherin"/>
    <property type="match status" value="1"/>
</dbReference>
<protein>
    <submittedName>
        <fullName evidence="11">Cadherin-23</fullName>
    </submittedName>
</protein>
<evidence type="ECO:0000256" key="5">
    <source>
        <dbReference type="ARBA" id="ARBA00022889"/>
    </source>
</evidence>
<keyword evidence="6" id="KW-1133">Transmembrane helix</keyword>
<keyword evidence="12" id="KW-1185">Reference proteome</keyword>
<keyword evidence="3" id="KW-0677">Repeat</keyword>
<evidence type="ECO:0000256" key="3">
    <source>
        <dbReference type="ARBA" id="ARBA00022737"/>
    </source>
</evidence>
<dbReference type="InterPro" id="IPR050174">
    <property type="entry name" value="Protocadherin/Cadherin-CA"/>
</dbReference>
<evidence type="ECO:0000256" key="2">
    <source>
        <dbReference type="ARBA" id="ARBA00022692"/>
    </source>
</evidence>
<name>A0A504YK19_FASGI</name>
<evidence type="ECO:0000313" key="11">
    <source>
        <dbReference type="EMBL" id="TPP62132.1"/>
    </source>
</evidence>
<dbReference type="PROSITE" id="PS00232">
    <property type="entry name" value="CADHERIN_1"/>
    <property type="match status" value="2"/>
</dbReference>
<feature type="domain" description="Cadherin" evidence="10">
    <location>
        <begin position="244"/>
        <end position="359"/>
    </location>
</feature>
<dbReference type="PROSITE" id="PS50268">
    <property type="entry name" value="CADHERIN_2"/>
    <property type="match status" value="3"/>
</dbReference>
<evidence type="ECO:0000313" key="12">
    <source>
        <dbReference type="Proteomes" id="UP000316759"/>
    </source>
</evidence>
<dbReference type="Pfam" id="PF08266">
    <property type="entry name" value="Cadherin_2"/>
    <property type="match status" value="1"/>
</dbReference>
<evidence type="ECO:0000256" key="6">
    <source>
        <dbReference type="ARBA" id="ARBA00022989"/>
    </source>
</evidence>
<dbReference type="SUPFAM" id="SSF49313">
    <property type="entry name" value="Cadherin-like"/>
    <property type="match status" value="3"/>
</dbReference>
<evidence type="ECO:0000259" key="10">
    <source>
        <dbReference type="PROSITE" id="PS50268"/>
    </source>
</evidence>
<dbReference type="EMBL" id="SUNJ01007281">
    <property type="protein sequence ID" value="TPP62132.1"/>
    <property type="molecule type" value="Genomic_DNA"/>
</dbReference>
<evidence type="ECO:0000256" key="8">
    <source>
        <dbReference type="ARBA" id="ARBA00023180"/>
    </source>
</evidence>
<reference evidence="11 12" key="1">
    <citation type="submission" date="2019-04" db="EMBL/GenBank/DDBJ databases">
        <title>Annotation for the trematode Fasciola gigantica.</title>
        <authorList>
            <person name="Choi Y.-J."/>
        </authorList>
    </citation>
    <scope>NUCLEOTIDE SEQUENCE [LARGE SCALE GENOMIC DNA]</scope>
    <source>
        <strain evidence="11">Uganda_cow_1</strain>
    </source>
</reference>
<dbReference type="InterPro" id="IPR020894">
    <property type="entry name" value="Cadherin_CS"/>
</dbReference>
<evidence type="ECO:0000256" key="4">
    <source>
        <dbReference type="ARBA" id="ARBA00022837"/>
    </source>
</evidence>
<organism evidence="11 12">
    <name type="scientific">Fasciola gigantica</name>
    <name type="common">Giant liver fluke</name>
    <dbReference type="NCBI Taxonomy" id="46835"/>
    <lineage>
        <taxon>Eukaryota</taxon>
        <taxon>Metazoa</taxon>
        <taxon>Spiralia</taxon>
        <taxon>Lophotrochozoa</taxon>
        <taxon>Platyhelminthes</taxon>
        <taxon>Trematoda</taxon>
        <taxon>Digenea</taxon>
        <taxon>Plagiorchiida</taxon>
        <taxon>Echinostomata</taxon>
        <taxon>Echinostomatoidea</taxon>
        <taxon>Fasciolidae</taxon>
        <taxon>Fasciola</taxon>
    </lineage>
</organism>
<evidence type="ECO:0000256" key="9">
    <source>
        <dbReference type="PROSITE-ProRule" id="PRU00043"/>
    </source>
</evidence>
<dbReference type="PANTHER" id="PTHR24028:SF146">
    <property type="entry name" value="CADHERIN 96CB, ISOFORM D-RELATED"/>
    <property type="match status" value="1"/>
</dbReference>
<comment type="caution">
    <text evidence="11">The sequence shown here is derived from an EMBL/GenBank/DDBJ whole genome shotgun (WGS) entry which is preliminary data.</text>
</comment>
<feature type="domain" description="Cadherin" evidence="10">
    <location>
        <begin position="30"/>
        <end position="191"/>
    </location>
</feature>
<dbReference type="PRINTS" id="PR00205">
    <property type="entry name" value="CADHERIN"/>
</dbReference>
<evidence type="ECO:0000256" key="7">
    <source>
        <dbReference type="ARBA" id="ARBA00023136"/>
    </source>
</evidence>
<dbReference type="GO" id="GO:0005509">
    <property type="term" value="F:calcium ion binding"/>
    <property type="evidence" value="ECO:0007669"/>
    <property type="project" value="UniProtKB-UniRule"/>
</dbReference>
<dbReference type="STRING" id="46835.A0A504YK19"/>
<accession>A0A504YK19</accession>
<dbReference type="CDD" id="cd11304">
    <property type="entry name" value="Cadherin_repeat"/>
    <property type="match status" value="3"/>
</dbReference>
<dbReference type="GO" id="GO:0005886">
    <property type="term" value="C:plasma membrane"/>
    <property type="evidence" value="ECO:0007669"/>
    <property type="project" value="InterPro"/>
</dbReference>
<keyword evidence="2" id="KW-0812">Transmembrane</keyword>
<dbReference type="Gene3D" id="2.60.40.60">
    <property type="entry name" value="Cadherins"/>
    <property type="match status" value="3"/>
</dbReference>
<sequence>MVLMVKGMCNSQSLFSISLCIYIFLLLVYGDGSFHAEVVEESPVGTMIHGVAEFLNELKSEADVQYQLLGDDGVSRLLSLHPTTGQLRVRARIDRESLCPSANSNPNHNSMLQATGNPDLFAGATLLSPKLENSQGVIECVQTLNILLVPRTKEATGPSGLSAGLIDGTPRTSRILIHLVIRDINDNAPMWTQGSSLEIGFVETPNADFSWSPLGSNAVVSGPGTSSNNMDDSTAKNARTIDRAVDLDLGLNSTIIYRLLGPGAEYFRLDDSAQPNLDEVKLASKHPGYISHTSAATMRTRPLQIRPIVPLDRETEDFSGRGGLFNLTLLATDMGLPPKTGSVILLIHVIDVNDHVPVFHNDLYQHGNGLGGLGRLNRVDAGLVVYRPSSGTIRETVPIGSLIVQLNATDKDVGLHAKLVYDFCPCDRSAAMEYFRVDHDTGRIGVIKPLDYDLGPRQFQFKVSLS</sequence>
<keyword evidence="8" id="KW-0325">Glycoprotein</keyword>
<keyword evidence="4 9" id="KW-0106">Calcium</keyword>
<keyword evidence="7" id="KW-0472">Membrane</keyword>
<dbReference type="InterPro" id="IPR015919">
    <property type="entry name" value="Cadherin-like_sf"/>
</dbReference>
<proteinExistence type="predicted"/>
<keyword evidence="5" id="KW-0130">Cell adhesion</keyword>